<keyword evidence="2" id="KW-1185">Reference proteome</keyword>
<sequence>MLERDFFSRIGPNSSIMRSKNVHRLQSAVVSR</sequence>
<evidence type="ECO:0000313" key="1">
    <source>
        <dbReference type="EMBL" id="KAF7255458.1"/>
    </source>
</evidence>
<protein>
    <submittedName>
        <fullName evidence="1">Uncharacterized protein</fullName>
    </submittedName>
</protein>
<dbReference type="EMBL" id="JTDE01003964">
    <property type="protein sequence ID" value="KAF7255458.1"/>
    <property type="molecule type" value="Genomic_DNA"/>
</dbReference>
<reference evidence="1" key="1">
    <citation type="submission" date="2019-07" db="EMBL/GenBank/DDBJ databases">
        <title>Annotation for the trematode Paragonimus miyazaki's.</title>
        <authorList>
            <person name="Choi Y.-J."/>
        </authorList>
    </citation>
    <scope>NUCLEOTIDE SEQUENCE</scope>
    <source>
        <strain evidence="1">Japan</strain>
    </source>
</reference>
<dbReference type="Proteomes" id="UP000822476">
    <property type="component" value="Unassembled WGS sequence"/>
</dbReference>
<accession>A0A8S9YU91</accession>
<proteinExistence type="predicted"/>
<evidence type="ECO:0000313" key="2">
    <source>
        <dbReference type="Proteomes" id="UP000822476"/>
    </source>
</evidence>
<gene>
    <name evidence="1" type="ORF">EG68_07430</name>
</gene>
<name>A0A8S9YU91_9TREM</name>
<dbReference type="AlphaFoldDB" id="A0A8S9YU91"/>
<comment type="caution">
    <text evidence="1">The sequence shown here is derived from an EMBL/GenBank/DDBJ whole genome shotgun (WGS) entry which is preliminary data.</text>
</comment>
<organism evidence="1 2">
    <name type="scientific">Paragonimus skrjabini miyazakii</name>
    <dbReference type="NCBI Taxonomy" id="59628"/>
    <lineage>
        <taxon>Eukaryota</taxon>
        <taxon>Metazoa</taxon>
        <taxon>Spiralia</taxon>
        <taxon>Lophotrochozoa</taxon>
        <taxon>Platyhelminthes</taxon>
        <taxon>Trematoda</taxon>
        <taxon>Digenea</taxon>
        <taxon>Plagiorchiida</taxon>
        <taxon>Troglotremata</taxon>
        <taxon>Troglotrematidae</taxon>
        <taxon>Paragonimus</taxon>
    </lineage>
</organism>